<protein>
    <submittedName>
        <fullName evidence="1">Uncharacterized protein</fullName>
    </submittedName>
</protein>
<proteinExistence type="predicted"/>
<dbReference type="EMBL" id="JACEIK010001398">
    <property type="protein sequence ID" value="MCD7469068.1"/>
    <property type="molecule type" value="Genomic_DNA"/>
</dbReference>
<sequence length="93" mass="10776">MREHAATDYFLRAHAARRCDMDKPAPDGFFLSILFSTYARATKHGWAVDLHLQPQKDPHLTINRLAFSVMFLLEDALHLWATKPHMQFTDVPQ</sequence>
<evidence type="ECO:0000313" key="1">
    <source>
        <dbReference type="EMBL" id="MCD7469068.1"/>
    </source>
</evidence>
<comment type="caution">
    <text evidence="1">The sequence shown here is derived from an EMBL/GenBank/DDBJ whole genome shotgun (WGS) entry which is preliminary data.</text>
</comment>
<keyword evidence="2" id="KW-1185">Reference proteome</keyword>
<feature type="non-terminal residue" evidence="1">
    <location>
        <position position="93"/>
    </location>
</feature>
<dbReference type="Proteomes" id="UP000823775">
    <property type="component" value="Unassembled WGS sequence"/>
</dbReference>
<name>A0ABS8TDU5_DATST</name>
<gene>
    <name evidence="1" type="ORF">HAX54_007709</name>
</gene>
<reference evidence="1 2" key="1">
    <citation type="journal article" date="2021" name="BMC Genomics">
        <title>Datura genome reveals duplications of psychoactive alkaloid biosynthetic genes and high mutation rate following tissue culture.</title>
        <authorList>
            <person name="Rajewski A."/>
            <person name="Carter-House D."/>
            <person name="Stajich J."/>
            <person name="Litt A."/>
        </authorList>
    </citation>
    <scope>NUCLEOTIDE SEQUENCE [LARGE SCALE GENOMIC DNA]</scope>
    <source>
        <strain evidence="1">AR-01</strain>
    </source>
</reference>
<evidence type="ECO:0000313" key="2">
    <source>
        <dbReference type="Proteomes" id="UP000823775"/>
    </source>
</evidence>
<organism evidence="1 2">
    <name type="scientific">Datura stramonium</name>
    <name type="common">Jimsonweed</name>
    <name type="synonym">Common thornapple</name>
    <dbReference type="NCBI Taxonomy" id="4076"/>
    <lineage>
        <taxon>Eukaryota</taxon>
        <taxon>Viridiplantae</taxon>
        <taxon>Streptophyta</taxon>
        <taxon>Embryophyta</taxon>
        <taxon>Tracheophyta</taxon>
        <taxon>Spermatophyta</taxon>
        <taxon>Magnoliopsida</taxon>
        <taxon>eudicotyledons</taxon>
        <taxon>Gunneridae</taxon>
        <taxon>Pentapetalae</taxon>
        <taxon>asterids</taxon>
        <taxon>lamiids</taxon>
        <taxon>Solanales</taxon>
        <taxon>Solanaceae</taxon>
        <taxon>Solanoideae</taxon>
        <taxon>Datureae</taxon>
        <taxon>Datura</taxon>
    </lineage>
</organism>
<accession>A0ABS8TDU5</accession>